<feature type="transmembrane region" description="Helical" evidence="9">
    <location>
        <begin position="784"/>
        <end position="808"/>
    </location>
</feature>
<feature type="transmembrane region" description="Helical" evidence="9">
    <location>
        <begin position="665"/>
        <end position="683"/>
    </location>
</feature>
<dbReference type="InterPro" id="IPR018490">
    <property type="entry name" value="cNMP-bd_dom_sf"/>
</dbReference>
<dbReference type="InterPro" id="IPR052378">
    <property type="entry name" value="NosR_regulator"/>
</dbReference>
<feature type="transmembrane region" description="Helical" evidence="9">
    <location>
        <begin position="735"/>
        <end position="755"/>
    </location>
</feature>
<reference evidence="13" key="2">
    <citation type="submission" date="2019-11" db="EMBL/GenBank/DDBJ databases">
        <title>Improved Assembly of Tolypothrix boutellei genome.</title>
        <authorList>
            <person name="Sarangi A.N."/>
            <person name="Mukherjee M."/>
            <person name="Ghosh S."/>
            <person name="Singh D."/>
            <person name="Das A."/>
            <person name="Kant S."/>
            <person name="Prusty A."/>
            <person name="Tripathy S."/>
        </authorList>
    </citation>
    <scope>NUCLEOTIDE SEQUENCE</scope>
    <source>
        <strain evidence="13">VB521301</strain>
    </source>
</reference>
<dbReference type="PROSITE" id="PS50042">
    <property type="entry name" value="CNMP_BINDING_3"/>
    <property type="match status" value="1"/>
</dbReference>
<evidence type="ECO:0000313" key="13">
    <source>
        <dbReference type="EMBL" id="KAF3888742.1"/>
    </source>
</evidence>
<feature type="transmembrane region" description="Helical" evidence="9">
    <location>
        <begin position="537"/>
        <end position="557"/>
    </location>
</feature>
<keyword evidence="4" id="KW-0547">Nucleotide-binding</keyword>
<reference evidence="14" key="1">
    <citation type="journal article" date="2015" name="Genome Announc.">
        <title>Draft Genome Sequence of Tolypothrix boutellei Strain VB521301.</title>
        <authorList>
            <person name="Chandrababunaidu M.M."/>
            <person name="Singh D."/>
            <person name="Sen D."/>
            <person name="Bhan S."/>
            <person name="Das S."/>
            <person name="Gupta A."/>
            <person name="Adhikary S.P."/>
            <person name="Tripathy S."/>
        </authorList>
    </citation>
    <scope>NUCLEOTIDE SEQUENCE</scope>
    <source>
        <strain evidence="14">VB521301</strain>
    </source>
</reference>
<keyword evidence="8 9" id="KW-0472">Membrane</keyword>
<dbReference type="Pfam" id="PF00158">
    <property type="entry name" value="Sigma54_activat"/>
    <property type="match status" value="1"/>
</dbReference>
<dbReference type="Proteomes" id="UP000029738">
    <property type="component" value="Unassembled WGS sequence"/>
</dbReference>
<protein>
    <submittedName>
        <fullName evidence="14">ATPase AAA</fullName>
    </submittedName>
    <submittedName>
        <fullName evidence="13">Sigma 54-interacting transcriptional regulator</fullName>
    </submittedName>
</protein>
<dbReference type="GO" id="GO:0051536">
    <property type="term" value="F:iron-sulfur cluster binding"/>
    <property type="evidence" value="ECO:0007669"/>
    <property type="project" value="UniProtKB-KW"/>
</dbReference>
<evidence type="ECO:0000313" key="14">
    <source>
        <dbReference type="EMBL" id="KIE07751.1"/>
    </source>
</evidence>
<dbReference type="InterPro" id="IPR058031">
    <property type="entry name" value="AAA_lid_NorR"/>
</dbReference>
<dbReference type="PANTHER" id="PTHR30224:SF4">
    <property type="entry name" value="ELECTRON TRANSPORT PROTEIN YCCM-RELATED"/>
    <property type="match status" value="1"/>
</dbReference>
<feature type="transmembrane region" description="Helical" evidence="9">
    <location>
        <begin position="463"/>
        <end position="487"/>
    </location>
</feature>
<dbReference type="SMART" id="SM00100">
    <property type="entry name" value="cNMP"/>
    <property type="match status" value="1"/>
</dbReference>
<feature type="transmembrane region" description="Helical" evidence="9">
    <location>
        <begin position="508"/>
        <end position="525"/>
    </location>
</feature>
<keyword evidence="9" id="KW-0812">Transmembrane</keyword>
<proteinExistence type="predicted"/>
<keyword evidence="7" id="KW-0411">Iron-sulfur</keyword>
<feature type="domain" description="4Fe-4S ferredoxin-type" evidence="12">
    <location>
        <begin position="621"/>
        <end position="651"/>
    </location>
</feature>
<evidence type="ECO:0000256" key="8">
    <source>
        <dbReference type="ARBA" id="ARBA00023136"/>
    </source>
</evidence>
<dbReference type="GO" id="GO:0006355">
    <property type="term" value="P:regulation of DNA-templated transcription"/>
    <property type="evidence" value="ECO:0007669"/>
    <property type="project" value="InterPro"/>
</dbReference>
<name>A0A0C1N5H9_9CYAN</name>
<dbReference type="Pfam" id="PF00027">
    <property type="entry name" value="cNMP_binding"/>
    <property type="match status" value="1"/>
</dbReference>
<feature type="transmembrane region" description="Helical" evidence="9">
    <location>
        <begin position="703"/>
        <end position="723"/>
    </location>
</feature>
<dbReference type="SUPFAM" id="SSF54862">
    <property type="entry name" value="4Fe-4S ferredoxins"/>
    <property type="match status" value="1"/>
</dbReference>
<gene>
    <name evidence="14" type="ORF">DA73_0242850</name>
    <name evidence="13" type="ORF">DA73_0400027105</name>
</gene>
<accession>A0A0C1N5H9</accession>
<comment type="subcellular location">
    <subcellularLocation>
        <location evidence="1">Cell membrane</location>
    </subcellularLocation>
</comment>
<dbReference type="InterPro" id="IPR017900">
    <property type="entry name" value="4Fe4S_Fe_S_CS"/>
</dbReference>
<feature type="transmembrane region" description="Helical" evidence="9">
    <location>
        <begin position="820"/>
        <end position="838"/>
    </location>
</feature>
<evidence type="ECO:0000259" key="11">
    <source>
        <dbReference type="PROSITE" id="PS50045"/>
    </source>
</evidence>
<feature type="domain" description="Cyclic nucleotide-binding" evidence="10">
    <location>
        <begin position="15"/>
        <end position="134"/>
    </location>
</feature>
<evidence type="ECO:0000256" key="7">
    <source>
        <dbReference type="ARBA" id="ARBA00023014"/>
    </source>
</evidence>
<dbReference type="InterPro" id="IPR000595">
    <property type="entry name" value="cNMP-bd_dom"/>
</dbReference>
<keyword evidence="3" id="KW-0479">Metal-binding</keyword>
<dbReference type="InterPro" id="IPR017896">
    <property type="entry name" value="4Fe4S_Fe-S-bd"/>
</dbReference>
<evidence type="ECO:0000313" key="15">
    <source>
        <dbReference type="Proteomes" id="UP000029738"/>
    </source>
</evidence>
<dbReference type="GO" id="GO:0046872">
    <property type="term" value="F:metal ion binding"/>
    <property type="evidence" value="ECO:0007669"/>
    <property type="project" value="UniProtKB-KW"/>
</dbReference>
<dbReference type="InterPro" id="IPR002078">
    <property type="entry name" value="Sigma_54_int"/>
</dbReference>
<evidence type="ECO:0000256" key="2">
    <source>
        <dbReference type="ARBA" id="ARBA00022475"/>
    </source>
</evidence>
<dbReference type="SUPFAM" id="SSF52540">
    <property type="entry name" value="P-loop containing nucleoside triphosphate hydrolases"/>
    <property type="match status" value="1"/>
</dbReference>
<dbReference type="Pfam" id="PF12801">
    <property type="entry name" value="Fer4_5"/>
    <property type="match status" value="2"/>
</dbReference>
<keyword evidence="2" id="KW-1003">Cell membrane</keyword>
<sequence>MASPEVLIWLQERTALGILSPASLNAFSEVIEEKVFPANYRLVSEASPPEALYILQQGQLESNSTNKTNPSLAVGFLPGAVINLQELLLDESVQRTITTVTECHLWMLPAAKFREILTQYPEIAQAVSRQMAQEVSQLTSALNYEQERSVALRPYLVTKARRGIVGTSRYATRLREEIRKAAGERKSVLIFGEPGLEKDNIAALIHFGSSYRREPIVKVNCGILQTSGADLFGRYGGKPGLLEWLGEGTLVLNNIQETPTELLPALANLLKTSQYSPVTRSGEPPAEPRATRARILIIAEKIQPTIERVVGQVIKVPPLRVRKTDIKAQVEYYISLYTTARGISKPSVTPEAIRRLQSYDFPGNLKELQNLVERAIVQAGEAKALTEEIFWSAQTKKKEFRVNLLNAYPNLRKFLRSPWWTDRINYGFTLIAFALIVAVLFVGPQTRDRNFALNLFWAWWWPFFLLAFPFLGRVWCAVCPFMIYGEVTQKLSLWLFPRQLKRWPRQQAEQWGGWFLFGLFTLIFLWEELWNLENTAYLSGCLLLLITAGAVIFSALFERRFWCRYLCPIGGMNGLFAKLAMTELRAQQGICSATCTTYQCYKGGPQKGEGMETGGCPLYSHPAQLEDNRDCVLCMTCLKACPHRSVEFNLRPPGMELWTTHVPRSYEVALLFLLLGGIYLHRLPELQSWLGLHFDLTQFLPHLGLSLFALVIPVVIPFAAYGLSRVGSQFKAKPFIELAYGYLPLVLGGNLAHYLRLGLAEGGRILPVTFATFGLNGEQLPVLVAHPAVIAFLQGSTLIFSVLLTVILTQKIARQPMRSLFWQHLAAIGLGASLWVVVVNG</sequence>
<evidence type="ECO:0000256" key="1">
    <source>
        <dbReference type="ARBA" id="ARBA00004236"/>
    </source>
</evidence>
<dbReference type="AlphaFoldDB" id="A0A0C1N5H9"/>
<dbReference type="Gene3D" id="2.60.120.10">
    <property type="entry name" value="Jelly Rolls"/>
    <property type="match status" value="1"/>
</dbReference>
<keyword evidence="5" id="KW-0067">ATP-binding</keyword>
<dbReference type="EMBL" id="JHEG04000001">
    <property type="protein sequence ID" value="KAF3888742.1"/>
    <property type="molecule type" value="Genomic_DNA"/>
</dbReference>
<dbReference type="InterPro" id="IPR014710">
    <property type="entry name" value="RmlC-like_jellyroll"/>
</dbReference>
<keyword evidence="6" id="KW-0408">Iron</keyword>
<dbReference type="SUPFAM" id="SSF51206">
    <property type="entry name" value="cAMP-binding domain-like"/>
    <property type="match status" value="1"/>
</dbReference>
<keyword evidence="15" id="KW-1185">Reference proteome</keyword>
<dbReference type="GO" id="GO:0005886">
    <property type="term" value="C:plasma membrane"/>
    <property type="evidence" value="ECO:0007669"/>
    <property type="project" value="UniProtKB-SubCell"/>
</dbReference>
<evidence type="ECO:0000259" key="12">
    <source>
        <dbReference type="PROSITE" id="PS51379"/>
    </source>
</evidence>
<dbReference type="CDD" id="cd00038">
    <property type="entry name" value="CAP_ED"/>
    <property type="match status" value="1"/>
</dbReference>
<comment type="caution">
    <text evidence="14">The sequence shown here is derived from an EMBL/GenBank/DDBJ whole genome shotgun (WGS) entry which is preliminary data.</text>
</comment>
<evidence type="ECO:0000256" key="3">
    <source>
        <dbReference type="ARBA" id="ARBA00022723"/>
    </source>
</evidence>
<feature type="transmembrane region" description="Helical" evidence="9">
    <location>
        <begin position="424"/>
        <end position="443"/>
    </location>
</feature>
<dbReference type="Gene3D" id="1.10.8.60">
    <property type="match status" value="1"/>
</dbReference>
<dbReference type="Gene3D" id="3.40.50.300">
    <property type="entry name" value="P-loop containing nucleotide triphosphate hydrolases"/>
    <property type="match status" value="1"/>
</dbReference>
<feature type="domain" description="Sigma-54 factor interaction" evidence="11">
    <location>
        <begin position="164"/>
        <end position="377"/>
    </location>
</feature>
<dbReference type="OrthoDB" id="9771372at2"/>
<dbReference type="PROSITE" id="PS50045">
    <property type="entry name" value="SIGMA54_INTERACT_4"/>
    <property type="match status" value="1"/>
</dbReference>
<evidence type="ECO:0000256" key="9">
    <source>
        <dbReference type="SAM" id="Phobius"/>
    </source>
</evidence>
<evidence type="ECO:0000256" key="4">
    <source>
        <dbReference type="ARBA" id="ARBA00022741"/>
    </source>
</evidence>
<evidence type="ECO:0000256" key="5">
    <source>
        <dbReference type="ARBA" id="ARBA00022840"/>
    </source>
</evidence>
<organism evidence="14">
    <name type="scientific">Tolypothrix bouteillei VB521301</name>
    <dbReference type="NCBI Taxonomy" id="1479485"/>
    <lineage>
        <taxon>Bacteria</taxon>
        <taxon>Bacillati</taxon>
        <taxon>Cyanobacteriota</taxon>
        <taxon>Cyanophyceae</taxon>
        <taxon>Nostocales</taxon>
        <taxon>Tolypothrichaceae</taxon>
        <taxon>Tolypothrix</taxon>
    </lineage>
</organism>
<dbReference type="EMBL" id="JHEG02000059">
    <property type="protein sequence ID" value="KIE07751.1"/>
    <property type="molecule type" value="Genomic_DNA"/>
</dbReference>
<dbReference type="PROSITE" id="PS51379">
    <property type="entry name" value="4FE4S_FER_2"/>
    <property type="match status" value="1"/>
</dbReference>
<dbReference type="PANTHER" id="PTHR30224">
    <property type="entry name" value="ELECTRON TRANSPORT PROTEIN"/>
    <property type="match status" value="1"/>
</dbReference>
<dbReference type="InterPro" id="IPR027417">
    <property type="entry name" value="P-loop_NTPase"/>
</dbReference>
<keyword evidence="9" id="KW-1133">Transmembrane helix</keyword>
<evidence type="ECO:0000256" key="6">
    <source>
        <dbReference type="ARBA" id="ARBA00023004"/>
    </source>
</evidence>
<dbReference type="PROSITE" id="PS00198">
    <property type="entry name" value="4FE4S_FER_1"/>
    <property type="match status" value="1"/>
</dbReference>
<dbReference type="GO" id="GO:0005524">
    <property type="term" value="F:ATP binding"/>
    <property type="evidence" value="ECO:0007669"/>
    <property type="project" value="InterPro"/>
</dbReference>
<evidence type="ECO:0000259" key="10">
    <source>
        <dbReference type="PROSITE" id="PS50042"/>
    </source>
</evidence>
<dbReference type="STRING" id="1479485.DA73_0242850"/>
<dbReference type="Pfam" id="PF25601">
    <property type="entry name" value="AAA_lid_14"/>
    <property type="match status" value="1"/>
</dbReference>
<dbReference type="RefSeq" id="WP_038076482.1">
    <property type="nucleotide sequence ID" value="NZ_JHEG04000001.1"/>
</dbReference>